<dbReference type="Pfam" id="PF01545">
    <property type="entry name" value="Cation_efflux"/>
    <property type="match status" value="1"/>
</dbReference>
<evidence type="ECO:0000256" key="9">
    <source>
        <dbReference type="ARBA" id="ARBA00023065"/>
    </source>
</evidence>
<dbReference type="NCBIfam" id="TIGR01297">
    <property type="entry name" value="CDF"/>
    <property type="match status" value="1"/>
</dbReference>
<keyword evidence="7" id="KW-0864">Zinc transport</keyword>
<protein>
    <recommendedName>
        <fullName evidence="18">Zinc transporter 2</fullName>
    </recommendedName>
</protein>
<evidence type="ECO:0000313" key="16">
    <source>
        <dbReference type="EMBL" id="KAJ8963095.1"/>
    </source>
</evidence>
<evidence type="ECO:0000256" key="7">
    <source>
        <dbReference type="ARBA" id="ARBA00022906"/>
    </source>
</evidence>
<dbReference type="EMBL" id="JAPWTK010000001">
    <property type="protein sequence ID" value="KAJ8963095.1"/>
    <property type="molecule type" value="Genomic_DNA"/>
</dbReference>
<dbReference type="GO" id="GO:0005886">
    <property type="term" value="C:plasma membrane"/>
    <property type="evidence" value="ECO:0007669"/>
    <property type="project" value="TreeGrafter"/>
</dbReference>
<keyword evidence="5" id="KW-0479">Metal-binding</keyword>
<dbReference type="PANTHER" id="PTHR11562:SF17">
    <property type="entry name" value="RE54080P-RELATED"/>
    <property type="match status" value="1"/>
</dbReference>
<evidence type="ECO:0000256" key="10">
    <source>
        <dbReference type="ARBA" id="ARBA00023136"/>
    </source>
</evidence>
<feature type="transmembrane region" description="Helical" evidence="13">
    <location>
        <begin position="117"/>
        <end position="140"/>
    </location>
</feature>
<evidence type="ECO:0000259" key="15">
    <source>
        <dbReference type="Pfam" id="PF16916"/>
    </source>
</evidence>
<organism evidence="16 17">
    <name type="scientific">Aromia moschata</name>
    <dbReference type="NCBI Taxonomy" id="1265417"/>
    <lineage>
        <taxon>Eukaryota</taxon>
        <taxon>Metazoa</taxon>
        <taxon>Ecdysozoa</taxon>
        <taxon>Arthropoda</taxon>
        <taxon>Hexapoda</taxon>
        <taxon>Insecta</taxon>
        <taxon>Pterygota</taxon>
        <taxon>Neoptera</taxon>
        <taxon>Endopterygota</taxon>
        <taxon>Coleoptera</taxon>
        <taxon>Polyphaga</taxon>
        <taxon>Cucujiformia</taxon>
        <taxon>Chrysomeloidea</taxon>
        <taxon>Cerambycidae</taxon>
        <taxon>Cerambycinae</taxon>
        <taxon>Callichromatini</taxon>
        <taxon>Aromia</taxon>
    </lineage>
</organism>
<comment type="similarity">
    <text evidence="2">Belongs to the cation diffusion facilitator (CDF) transporter (TC 2.A.4) family. SLC30A subfamily.</text>
</comment>
<evidence type="ECO:0000256" key="8">
    <source>
        <dbReference type="ARBA" id="ARBA00022989"/>
    </source>
</evidence>
<evidence type="ECO:0000256" key="1">
    <source>
        <dbReference type="ARBA" id="ARBA00004638"/>
    </source>
</evidence>
<feature type="transmembrane region" description="Helical" evidence="13">
    <location>
        <begin position="194"/>
        <end position="217"/>
    </location>
</feature>
<comment type="subcellular location">
    <subcellularLocation>
        <location evidence="1">Cytoplasmic vesicle</location>
        <location evidence="1">Secretory vesicle membrane</location>
        <topology evidence="1">Multi-pass membrane protein</topology>
    </subcellularLocation>
</comment>
<dbReference type="AlphaFoldDB" id="A0AAV8ZFH3"/>
<evidence type="ECO:0008006" key="18">
    <source>
        <dbReference type="Google" id="ProtNLM"/>
    </source>
</evidence>
<dbReference type="Pfam" id="PF16916">
    <property type="entry name" value="ZT_dimer"/>
    <property type="match status" value="1"/>
</dbReference>
<keyword evidence="10 13" id="KW-0472">Membrane</keyword>
<evidence type="ECO:0000256" key="3">
    <source>
        <dbReference type="ARBA" id="ARBA00022448"/>
    </source>
</evidence>
<evidence type="ECO:0000313" key="17">
    <source>
        <dbReference type="Proteomes" id="UP001162162"/>
    </source>
</evidence>
<evidence type="ECO:0000259" key="14">
    <source>
        <dbReference type="Pfam" id="PF01545"/>
    </source>
</evidence>
<dbReference type="GO" id="GO:0005385">
    <property type="term" value="F:zinc ion transmembrane transporter activity"/>
    <property type="evidence" value="ECO:0007669"/>
    <property type="project" value="TreeGrafter"/>
</dbReference>
<dbReference type="InterPro" id="IPR027470">
    <property type="entry name" value="Cation_efflux_CTD"/>
</dbReference>
<dbReference type="InterPro" id="IPR058533">
    <property type="entry name" value="Cation_efflux_TM"/>
</dbReference>
<keyword evidence="17" id="KW-1185">Reference proteome</keyword>
<comment type="caution">
    <text evidence="16">The sequence shown here is derived from an EMBL/GenBank/DDBJ whole genome shotgun (WGS) entry which is preliminary data.</text>
</comment>
<reference evidence="16" key="1">
    <citation type="journal article" date="2023" name="Insect Mol. Biol.">
        <title>Genome sequencing provides insights into the evolution of gene families encoding plant cell wall-degrading enzymes in longhorned beetles.</title>
        <authorList>
            <person name="Shin N.R."/>
            <person name="Okamura Y."/>
            <person name="Kirsch R."/>
            <person name="Pauchet Y."/>
        </authorList>
    </citation>
    <scope>NUCLEOTIDE SEQUENCE</scope>
    <source>
        <strain evidence="16">AMC_N1</strain>
    </source>
</reference>
<dbReference type="GO" id="GO:0046872">
    <property type="term" value="F:metal ion binding"/>
    <property type="evidence" value="ECO:0007669"/>
    <property type="project" value="UniProtKB-KW"/>
</dbReference>
<evidence type="ECO:0000256" key="11">
    <source>
        <dbReference type="ARBA" id="ARBA00023329"/>
    </source>
</evidence>
<gene>
    <name evidence="16" type="ORF">NQ318_018559</name>
</gene>
<keyword evidence="6" id="KW-0862">Zinc</keyword>
<feature type="transmembrane region" description="Helical" evidence="13">
    <location>
        <begin position="152"/>
        <end position="173"/>
    </location>
</feature>
<keyword evidence="11" id="KW-0968">Cytoplasmic vesicle</keyword>
<sequence length="345" mass="37938">MPQLTVLEDLPSGLTRTEDCYREPVEKEFHCHNSVVTSHDPNVWKKLVLASILCSIFMIAEILGGYFAGSLAIMTDAAHLFSDLVGFMISILAIWVGRKPPTKRMTFGYHRAEVIGALLSVLTIWILGGVFCVLAINRIYNDDYEINADTMIIVATLGLIVNVILGIVLHGSCNHSHGQNHGHSANENINVRAAAVHVLGDLLQSFGVLIAAIVIKFFPEAKIADPICTLMFSIIVVVTTLKVGRDSLWYLIEGSPINSVKLITELGRLNSVKHVHNTHIWSLAPGKDAVAVHLAVDRYCDRDLLLKKATSIIESQINFISCTVQIEPYNSEITTACEQCQIVQS</sequence>
<keyword evidence="4 13" id="KW-0812">Transmembrane</keyword>
<dbReference type="PANTHER" id="PTHR11562">
    <property type="entry name" value="CATION EFFLUX PROTEIN/ ZINC TRANSPORTER"/>
    <property type="match status" value="1"/>
</dbReference>
<dbReference type="InterPro" id="IPR002524">
    <property type="entry name" value="Cation_efflux"/>
</dbReference>
<dbReference type="GO" id="GO:0030658">
    <property type="term" value="C:transport vesicle membrane"/>
    <property type="evidence" value="ECO:0007669"/>
    <property type="project" value="UniProtKB-SubCell"/>
</dbReference>
<proteinExistence type="inferred from homology"/>
<comment type="catalytic activity">
    <reaction evidence="12">
        <text>Zn(2+)(in) + 2 H(+)(out) = Zn(2+)(out) + 2 H(+)(in)</text>
        <dbReference type="Rhea" id="RHEA:72627"/>
        <dbReference type="ChEBI" id="CHEBI:15378"/>
        <dbReference type="ChEBI" id="CHEBI:29105"/>
    </reaction>
</comment>
<evidence type="ECO:0000256" key="13">
    <source>
        <dbReference type="SAM" id="Phobius"/>
    </source>
</evidence>
<dbReference type="Proteomes" id="UP001162162">
    <property type="component" value="Unassembled WGS sequence"/>
</dbReference>
<evidence type="ECO:0000256" key="4">
    <source>
        <dbReference type="ARBA" id="ARBA00022692"/>
    </source>
</evidence>
<keyword evidence="3" id="KW-0813">Transport</keyword>
<evidence type="ECO:0000256" key="5">
    <source>
        <dbReference type="ARBA" id="ARBA00022723"/>
    </source>
</evidence>
<dbReference type="InterPro" id="IPR027469">
    <property type="entry name" value="Cation_efflux_TMD_sf"/>
</dbReference>
<feature type="transmembrane region" description="Helical" evidence="13">
    <location>
        <begin position="47"/>
        <end position="68"/>
    </location>
</feature>
<evidence type="ECO:0000256" key="6">
    <source>
        <dbReference type="ARBA" id="ARBA00022833"/>
    </source>
</evidence>
<name>A0AAV8ZFH3_9CUCU</name>
<dbReference type="SUPFAM" id="SSF161111">
    <property type="entry name" value="Cation efflux protein transmembrane domain-like"/>
    <property type="match status" value="1"/>
</dbReference>
<feature type="transmembrane region" description="Helical" evidence="13">
    <location>
        <begin position="80"/>
        <end position="97"/>
    </location>
</feature>
<keyword evidence="9" id="KW-0406">Ion transport</keyword>
<feature type="domain" description="Cation efflux protein cytoplasmic" evidence="15">
    <location>
        <begin position="266"/>
        <end position="329"/>
    </location>
</feature>
<feature type="domain" description="Cation efflux protein transmembrane" evidence="14">
    <location>
        <begin position="47"/>
        <end position="251"/>
    </location>
</feature>
<keyword evidence="8 13" id="KW-1133">Transmembrane helix</keyword>
<dbReference type="GO" id="GO:0010043">
    <property type="term" value="P:response to zinc ion"/>
    <property type="evidence" value="ECO:0007669"/>
    <property type="project" value="TreeGrafter"/>
</dbReference>
<dbReference type="Gene3D" id="1.20.1510.10">
    <property type="entry name" value="Cation efflux protein transmembrane domain"/>
    <property type="match status" value="1"/>
</dbReference>
<evidence type="ECO:0000256" key="2">
    <source>
        <dbReference type="ARBA" id="ARBA00008873"/>
    </source>
</evidence>
<evidence type="ECO:0000256" key="12">
    <source>
        <dbReference type="ARBA" id="ARBA00048349"/>
    </source>
</evidence>
<dbReference type="InterPro" id="IPR050681">
    <property type="entry name" value="CDF/SLC30A"/>
</dbReference>
<dbReference type="FunFam" id="1.20.1510.10:FF:000002">
    <property type="entry name" value="zinc transporter 3 isoform X1"/>
    <property type="match status" value="1"/>
</dbReference>
<accession>A0AAV8ZFH3</accession>